<comment type="caution">
    <text evidence="2">The sequence shown here is derived from an EMBL/GenBank/DDBJ whole genome shotgun (WGS) entry which is preliminary data.</text>
</comment>
<keyword evidence="3" id="KW-1185">Reference proteome</keyword>
<proteinExistence type="predicted"/>
<evidence type="ECO:0000313" key="3">
    <source>
        <dbReference type="Proteomes" id="UP000539350"/>
    </source>
</evidence>
<feature type="transmembrane region" description="Helical" evidence="1">
    <location>
        <begin position="12"/>
        <end position="31"/>
    </location>
</feature>
<organism evidence="2 3">
    <name type="scientific">Sediminihaliea albiluteola</name>
    <dbReference type="NCBI Taxonomy" id="2758564"/>
    <lineage>
        <taxon>Bacteria</taxon>
        <taxon>Pseudomonadati</taxon>
        <taxon>Pseudomonadota</taxon>
        <taxon>Gammaproteobacteria</taxon>
        <taxon>Cellvibrionales</taxon>
        <taxon>Halieaceae</taxon>
        <taxon>Sediminihaliea</taxon>
    </lineage>
</organism>
<evidence type="ECO:0000256" key="1">
    <source>
        <dbReference type="SAM" id="Phobius"/>
    </source>
</evidence>
<dbReference type="EMBL" id="JACFXU010000008">
    <property type="protein sequence ID" value="MBA6411537.1"/>
    <property type="molecule type" value="Genomic_DNA"/>
</dbReference>
<keyword evidence="1" id="KW-0472">Membrane</keyword>
<keyword evidence="1" id="KW-0812">Transmembrane</keyword>
<keyword evidence="1" id="KW-1133">Transmembrane helix</keyword>
<name>A0A7W2TT74_9GAMM</name>
<feature type="transmembrane region" description="Helical" evidence="1">
    <location>
        <begin position="60"/>
        <end position="77"/>
    </location>
</feature>
<evidence type="ECO:0000313" key="2">
    <source>
        <dbReference type="EMBL" id="MBA6411537.1"/>
    </source>
</evidence>
<dbReference type="AlphaFoldDB" id="A0A7W2TT74"/>
<sequence>MLTRSIYWQRQLAALLITASGLWQIATLWLSPLGDQVLLSALLGAVYLLIGLGLFGQSRFSLFTAIVIPATVLWLVLSSDPQWTTVRYLRTAADALVVLLSTRVLWALRNQPSF</sequence>
<feature type="transmembrane region" description="Helical" evidence="1">
    <location>
        <begin position="37"/>
        <end position="55"/>
    </location>
</feature>
<reference evidence="2 3" key="1">
    <citation type="submission" date="2020-07" db="EMBL/GenBank/DDBJ databases">
        <title>Halieaceae bacterium, F7430, whole genome shotgun sequencing project.</title>
        <authorList>
            <person name="Jiang S."/>
            <person name="Liu Z.W."/>
            <person name="Du Z.J."/>
        </authorList>
    </citation>
    <scope>NUCLEOTIDE SEQUENCE [LARGE SCALE GENOMIC DNA]</scope>
    <source>
        <strain evidence="2 3">F7430</strain>
    </source>
</reference>
<accession>A0A7W2TT74</accession>
<dbReference type="Proteomes" id="UP000539350">
    <property type="component" value="Unassembled WGS sequence"/>
</dbReference>
<dbReference type="RefSeq" id="WP_182168402.1">
    <property type="nucleotide sequence ID" value="NZ_JACFXU010000008.1"/>
</dbReference>
<protein>
    <submittedName>
        <fullName evidence="2">Uncharacterized protein</fullName>
    </submittedName>
</protein>
<gene>
    <name evidence="2" type="ORF">H2508_00190</name>
</gene>